<dbReference type="InParanoid" id="A0A7I3Z9K9"/>
<dbReference type="Gramene" id="Pp3c2_9300V3.1">
    <property type="protein sequence ID" value="PAC:32935406.CDS.1"/>
    <property type="gene ID" value="Pp3c2_9300"/>
</dbReference>
<protein>
    <submittedName>
        <fullName evidence="1">Uncharacterized protein</fullName>
    </submittedName>
</protein>
<dbReference type="EnsemblPlants" id="Pp3c2_9300V3.1">
    <property type="protein sequence ID" value="PAC:32935406.CDS.1"/>
    <property type="gene ID" value="Pp3c2_9300"/>
</dbReference>
<keyword evidence="2" id="KW-1185">Reference proteome</keyword>
<dbReference type="AlphaFoldDB" id="A0A7I3Z9K9"/>
<dbReference type="EMBL" id="ABEU02000002">
    <property type="status" value="NOT_ANNOTATED_CDS"/>
    <property type="molecule type" value="Genomic_DNA"/>
</dbReference>
<reference evidence="1 2" key="1">
    <citation type="journal article" date="2008" name="Science">
        <title>The Physcomitrella genome reveals evolutionary insights into the conquest of land by plants.</title>
        <authorList>
            <person name="Rensing S."/>
            <person name="Lang D."/>
            <person name="Zimmer A."/>
            <person name="Terry A."/>
            <person name="Salamov A."/>
            <person name="Shapiro H."/>
            <person name="Nishiyama T."/>
            <person name="Perroud P.-F."/>
            <person name="Lindquist E."/>
            <person name="Kamisugi Y."/>
            <person name="Tanahashi T."/>
            <person name="Sakakibara K."/>
            <person name="Fujita T."/>
            <person name="Oishi K."/>
            <person name="Shin-I T."/>
            <person name="Kuroki Y."/>
            <person name="Toyoda A."/>
            <person name="Suzuki Y."/>
            <person name="Hashimoto A."/>
            <person name="Yamaguchi K."/>
            <person name="Sugano A."/>
            <person name="Kohara Y."/>
            <person name="Fujiyama A."/>
            <person name="Anterola A."/>
            <person name="Aoki S."/>
            <person name="Ashton N."/>
            <person name="Barbazuk W.B."/>
            <person name="Barker E."/>
            <person name="Bennetzen J."/>
            <person name="Bezanilla M."/>
            <person name="Blankenship R."/>
            <person name="Cho S.H."/>
            <person name="Dutcher S."/>
            <person name="Estelle M."/>
            <person name="Fawcett J.A."/>
            <person name="Gundlach H."/>
            <person name="Hanada K."/>
            <person name="Heyl A."/>
            <person name="Hicks K.A."/>
            <person name="Hugh J."/>
            <person name="Lohr M."/>
            <person name="Mayer K."/>
            <person name="Melkozernov A."/>
            <person name="Murata T."/>
            <person name="Nelson D."/>
            <person name="Pils B."/>
            <person name="Prigge M."/>
            <person name="Reiss B."/>
            <person name="Renner T."/>
            <person name="Rombauts S."/>
            <person name="Rushton P."/>
            <person name="Sanderfoot A."/>
            <person name="Schween G."/>
            <person name="Shiu S.-H."/>
            <person name="Stueber K."/>
            <person name="Theodoulou F.L."/>
            <person name="Tu H."/>
            <person name="Van de Peer Y."/>
            <person name="Verrier P.J."/>
            <person name="Waters E."/>
            <person name="Wood A."/>
            <person name="Yang L."/>
            <person name="Cove D."/>
            <person name="Cuming A."/>
            <person name="Hasebe M."/>
            <person name="Lucas S."/>
            <person name="Mishler D.B."/>
            <person name="Reski R."/>
            <person name="Grigoriev I."/>
            <person name="Quatrano R.S."/>
            <person name="Boore J.L."/>
        </authorList>
    </citation>
    <scope>NUCLEOTIDE SEQUENCE [LARGE SCALE GENOMIC DNA]</scope>
    <source>
        <strain evidence="1 2">cv. Gransden 2004</strain>
    </source>
</reference>
<evidence type="ECO:0000313" key="1">
    <source>
        <dbReference type="EnsemblPlants" id="PAC:32935406.CDS.1"/>
    </source>
</evidence>
<accession>A0A7I3Z9K9</accession>
<name>A0A7I3Z9K9_PHYPA</name>
<sequence length="33" mass="3606">FLAPLVVCQCHCESPSLQVPTTYCRVCLAQPQA</sequence>
<evidence type="ECO:0000313" key="2">
    <source>
        <dbReference type="Proteomes" id="UP000006727"/>
    </source>
</evidence>
<proteinExistence type="predicted"/>
<dbReference type="Proteomes" id="UP000006727">
    <property type="component" value="Chromosome 2"/>
</dbReference>
<organism evidence="1 2">
    <name type="scientific">Physcomitrium patens</name>
    <name type="common">Spreading-leaved earth moss</name>
    <name type="synonym">Physcomitrella patens</name>
    <dbReference type="NCBI Taxonomy" id="3218"/>
    <lineage>
        <taxon>Eukaryota</taxon>
        <taxon>Viridiplantae</taxon>
        <taxon>Streptophyta</taxon>
        <taxon>Embryophyta</taxon>
        <taxon>Bryophyta</taxon>
        <taxon>Bryophytina</taxon>
        <taxon>Bryopsida</taxon>
        <taxon>Funariidae</taxon>
        <taxon>Funariales</taxon>
        <taxon>Funariaceae</taxon>
        <taxon>Physcomitrium</taxon>
    </lineage>
</organism>
<reference evidence="1" key="3">
    <citation type="submission" date="2020-12" db="UniProtKB">
        <authorList>
            <consortium name="EnsemblPlants"/>
        </authorList>
    </citation>
    <scope>IDENTIFICATION</scope>
</reference>
<reference evidence="1 2" key="2">
    <citation type="journal article" date="2018" name="Plant J.">
        <title>The Physcomitrella patens chromosome-scale assembly reveals moss genome structure and evolution.</title>
        <authorList>
            <person name="Lang D."/>
            <person name="Ullrich K.K."/>
            <person name="Murat F."/>
            <person name="Fuchs J."/>
            <person name="Jenkins J."/>
            <person name="Haas F.B."/>
            <person name="Piednoel M."/>
            <person name="Gundlach H."/>
            <person name="Van Bel M."/>
            <person name="Meyberg R."/>
            <person name="Vives C."/>
            <person name="Morata J."/>
            <person name="Symeonidi A."/>
            <person name="Hiss M."/>
            <person name="Muchero W."/>
            <person name="Kamisugi Y."/>
            <person name="Saleh O."/>
            <person name="Blanc G."/>
            <person name="Decker E.L."/>
            <person name="van Gessel N."/>
            <person name="Grimwood J."/>
            <person name="Hayes R.D."/>
            <person name="Graham S.W."/>
            <person name="Gunter L.E."/>
            <person name="McDaniel S.F."/>
            <person name="Hoernstein S.N.W."/>
            <person name="Larsson A."/>
            <person name="Li F.W."/>
            <person name="Perroud P.F."/>
            <person name="Phillips J."/>
            <person name="Ranjan P."/>
            <person name="Rokshar D.S."/>
            <person name="Rothfels C.J."/>
            <person name="Schneider L."/>
            <person name="Shu S."/>
            <person name="Stevenson D.W."/>
            <person name="Thummler F."/>
            <person name="Tillich M."/>
            <person name="Villarreal Aguilar J.C."/>
            <person name="Widiez T."/>
            <person name="Wong G.K."/>
            <person name="Wymore A."/>
            <person name="Zhang Y."/>
            <person name="Zimmer A.D."/>
            <person name="Quatrano R.S."/>
            <person name="Mayer K.F.X."/>
            <person name="Goodstein D."/>
            <person name="Casacuberta J.M."/>
            <person name="Vandepoele K."/>
            <person name="Reski R."/>
            <person name="Cuming A.C."/>
            <person name="Tuskan G.A."/>
            <person name="Maumus F."/>
            <person name="Salse J."/>
            <person name="Schmutz J."/>
            <person name="Rensing S.A."/>
        </authorList>
    </citation>
    <scope>NUCLEOTIDE SEQUENCE [LARGE SCALE GENOMIC DNA]</scope>
    <source>
        <strain evidence="1 2">cv. Gransden 2004</strain>
    </source>
</reference>